<evidence type="ECO:0000256" key="10">
    <source>
        <dbReference type="ARBA" id="ARBA00022949"/>
    </source>
</evidence>
<evidence type="ECO:0000256" key="14">
    <source>
        <dbReference type="ARBA" id="ARBA00041040"/>
    </source>
</evidence>
<dbReference type="InterPro" id="IPR020894">
    <property type="entry name" value="Cadherin_CS"/>
</dbReference>
<dbReference type="FunFam" id="2.60.40.60:FF:000027">
    <property type="entry name" value="Cadherin 2"/>
    <property type="match status" value="1"/>
</dbReference>
<dbReference type="Proteomes" id="UP000824540">
    <property type="component" value="Unassembled WGS sequence"/>
</dbReference>
<dbReference type="GO" id="GO:0042074">
    <property type="term" value="P:cell migration involved in gastrulation"/>
    <property type="evidence" value="ECO:0007669"/>
    <property type="project" value="UniProtKB-ARBA"/>
</dbReference>
<dbReference type="OrthoDB" id="6079678at2759"/>
<dbReference type="FunFam" id="2.60.40.60:FF:000011">
    <property type="entry name" value="Cadherin 1"/>
    <property type="match status" value="1"/>
</dbReference>
<dbReference type="PANTHER" id="PTHR24027:SF81">
    <property type="entry name" value="CADHERIN-4"/>
    <property type="match status" value="1"/>
</dbReference>
<feature type="domain" description="Cadherin" evidence="18">
    <location>
        <begin position="437"/>
        <end position="551"/>
    </location>
</feature>
<dbReference type="GO" id="GO:0007156">
    <property type="term" value="P:homophilic cell adhesion via plasma membrane adhesion molecules"/>
    <property type="evidence" value="ECO:0007669"/>
    <property type="project" value="InterPro"/>
</dbReference>
<dbReference type="GO" id="GO:0000902">
    <property type="term" value="P:cell morphogenesis"/>
    <property type="evidence" value="ECO:0007669"/>
    <property type="project" value="TreeGrafter"/>
</dbReference>
<dbReference type="EMBL" id="JAFBMS010000004">
    <property type="protein sequence ID" value="KAG9353201.1"/>
    <property type="molecule type" value="Genomic_DNA"/>
</dbReference>
<dbReference type="GO" id="GO:0005509">
    <property type="term" value="F:calcium ion binding"/>
    <property type="evidence" value="ECO:0007669"/>
    <property type="project" value="UniProtKB-UniRule"/>
</dbReference>
<dbReference type="SUPFAM" id="SSF49313">
    <property type="entry name" value="Cadherin-like"/>
    <property type="match status" value="6"/>
</dbReference>
<evidence type="ECO:0000256" key="9">
    <source>
        <dbReference type="ARBA" id="ARBA00022889"/>
    </source>
</evidence>
<feature type="domain" description="Cadherin" evidence="18">
    <location>
        <begin position="184"/>
        <end position="266"/>
    </location>
</feature>
<dbReference type="PROSITE" id="PS00232">
    <property type="entry name" value="CADHERIN_1"/>
    <property type="match status" value="3"/>
</dbReference>
<evidence type="ECO:0000256" key="6">
    <source>
        <dbReference type="ARBA" id="ARBA00022729"/>
    </source>
</evidence>
<proteinExistence type="predicted"/>
<keyword evidence="12" id="KW-0472">Membrane</keyword>
<dbReference type="FunFam" id="2.60.40.60:FF:000045">
    <property type="entry name" value="Cadherin 2"/>
    <property type="match status" value="1"/>
</dbReference>
<dbReference type="FunFam" id="4.10.900.10:FF:000001">
    <property type="entry name" value="Cadherin 2"/>
    <property type="match status" value="1"/>
</dbReference>
<keyword evidence="4 16" id="KW-0812">Transmembrane</keyword>
<dbReference type="GO" id="GO:0034332">
    <property type="term" value="P:adherens junction organization"/>
    <property type="evidence" value="ECO:0007669"/>
    <property type="project" value="UniProtKB-ARBA"/>
</dbReference>
<dbReference type="GO" id="GO:0005912">
    <property type="term" value="C:adherens junction"/>
    <property type="evidence" value="ECO:0007669"/>
    <property type="project" value="UniProtKB-SubCell"/>
</dbReference>
<dbReference type="GO" id="GO:0016342">
    <property type="term" value="C:catenin complex"/>
    <property type="evidence" value="ECO:0007669"/>
    <property type="project" value="TreeGrafter"/>
</dbReference>
<organism evidence="19 20">
    <name type="scientific">Albula glossodonta</name>
    <name type="common">roundjaw bonefish</name>
    <dbReference type="NCBI Taxonomy" id="121402"/>
    <lineage>
        <taxon>Eukaryota</taxon>
        <taxon>Metazoa</taxon>
        <taxon>Chordata</taxon>
        <taxon>Craniata</taxon>
        <taxon>Vertebrata</taxon>
        <taxon>Euteleostomi</taxon>
        <taxon>Actinopterygii</taxon>
        <taxon>Neopterygii</taxon>
        <taxon>Teleostei</taxon>
        <taxon>Albuliformes</taxon>
        <taxon>Albulidae</taxon>
        <taxon>Albula</taxon>
    </lineage>
</organism>
<name>A0A8T2PPD2_9TELE</name>
<dbReference type="InterPro" id="IPR027397">
    <property type="entry name" value="Catenin-bd_sf"/>
</dbReference>
<dbReference type="InterPro" id="IPR015919">
    <property type="entry name" value="Cadherin-like_sf"/>
</dbReference>
<sequence>MSKKYLFDCSWTQSTAQAEAAVRGYQTEVRNPPGVYIFEECQDSEDEGFEGSVPSLSIGTEGSSLIEQDKLTVNGGNSPDAPMWDTTVELALVGHTPSPPITQLTGKQRGSIQPQSPPSVIMFPWKRLRNPSGSRRQKRDWVIPPINVPENSRGPFPQMLVRVGSGVWAETRKDLWACAKRIRSDQDRDILIRYSITGAGADQPPTDVYNIDPVAGKMFVTKPLDREERSSYHLRAHAVDMNGNKVENPIDLYIYVIDMNDNRPEFHKQVYNGSVDEGSKPGSYVMRVTANDADDDTTANGMVRYRILSQSPRSSIPNMFTINSETGDIVTVAPGLDREVGAPEHPVPSQSKNRSQYHHPLPGVTIDPPPGSSLQIEYIQHHDQHQVQHHGQHLHELCKVGTEASTDMEGNLNFGLSNTATALIAVTDINDHPPEMTSRTFSGEVPENKVDLPVANLTVIDLDQPHTPNWNAVYRIVGGDPSGHFTVRTDPVTNNGIVTVVKPVDYEMNRAFMLNVVVSNQAPLANGIPSSPLSTAGVTISVVDMNEPPVFPSNPKVIRFEEGVPAGTKITTFSANDPDRFRQQTVRYSKLNDPADWLRINNTSGQIITMALLDRESIYVKNNVYEATFLAADNGSPVASGTGTLQIQLLDVNDNAPVLLPKEAQVCDRARPHGINITAADADAEPNVGPFVFELPTFPPSVRRNWTISRLNGYYARLRLRIPHLETGMYEVPVIVTDSGNPPLSNRSVIRVKVCPCDENGDCSSEKERQTKQLLIDPEDDVRDNILKYDEEGGGEEDQPSTYQDHSPALVFLTAHRIHQCMCTHSDQQYITEETDGSIGLELFSVLREEQDQDYDLSQLQQPESLDHIIAKPAGVRRVDERPVVPESQYPVPPPYDSLLVFDYEGSGSTAGSVSSLNSSSSDEQDYDYLNDWGPRFKKLAD</sequence>
<evidence type="ECO:0000256" key="2">
    <source>
        <dbReference type="ARBA" id="ARBA00004536"/>
    </source>
</evidence>
<evidence type="ECO:0000256" key="12">
    <source>
        <dbReference type="ARBA" id="ARBA00023136"/>
    </source>
</evidence>
<comment type="caution">
    <text evidence="19">The sequence shown here is derived from an EMBL/GenBank/DDBJ whole genome shotgun (WGS) entry which is preliminary data.</text>
</comment>
<dbReference type="SMART" id="SM00112">
    <property type="entry name" value="CA"/>
    <property type="match status" value="5"/>
</dbReference>
<dbReference type="CDD" id="cd11304">
    <property type="entry name" value="Cadherin_repeat"/>
    <property type="match status" value="4"/>
</dbReference>
<dbReference type="InterPro" id="IPR002126">
    <property type="entry name" value="Cadherin-like_dom"/>
</dbReference>
<accession>A0A8T2PPD2</accession>
<dbReference type="GO" id="GO:0001764">
    <property type="term" value="P:neuron migration"/>
    <property type="evidence" value="ECO:0007669"/>
    <property type="project" value="UniProtKB-ARBA"/>
</dbReference>
<evidence type="ECO:0000259" key="18">
    <source>
        <dbReference type="PROSITE" id="PS50268"/>
    </source>
</evidence>
<feature type="domain" description="Cadherin" evidence="18">
    <location>
        <begin position="267"/>
        <end position="436"/>
    </location>
</feature>
<dbReference type="Gene3D" id="4.10.900.10">
    <property type="entry name" value="TCF3-CBD (Catenin binding domain)"/>
    <property type="match status" value="1"/>
</dbReference>
<gene>
    <name evidence="19" type="ORF">JZ751_017777</name>
</gene>
<keyword evidence="3" id="KW-1003">Cell membrane</keyword>
<dbReference type="GO" id="GO:0007398">
    <property type="term" value="P:ectoderm development"/>
    <property type="evidence" value="ECO:0007669"/>
    <property type="project" value="UniProtKB-ARBA"/>
</dbReference>
<keyword evidence="5" id="KW-0479">Metal-binding</keyword>
<dbReference type="GO" id="GO:0016339">
    <property type="term" value="P:calcium-dependent cell-cell adhesion via plasma membrane cell adhesion molecules"/>
    <property type="evidence" value="ECO:0007669"/>
    <property type="project" value="TreeGrafter"/>
</dbReference>
<evidence type="ECO:0000256" key="5">
    <source>
        <dbReference type="ARBA" id="ARBA00022723"/>
    </source>
</evidence>
<evidence type="ECO:0000256" key="8">
    <source>
        <dbReference type="ARBA" id="ARBA00022837"/>
    </source>
</evidence>
<dbReference type="FunFam" id="2.60.40.60:FF:000019">
    <property type="entry name" value="Cadherin 2"/>
    <property type="match status" value="1"/>
</dbReference>
<dbReference type="AlphaFoldDB" id="A0A8T2PPD2"/>
<dbReference type="GO" id="GO:0007498">
    <property type="term" value="P:mesoderm development"/>
    <property type="evidence" value="ECO:0007669"/>
    <property type="project" value="UniProtKB-ARBA"/>
</dbReference>
<dbReference type="GO" id="GO:0008013">
    <property type="term" value="F:beta-catenin binding"/>
    <property type="evidence" value="ECO:0007669"/>
    <property type="project" value="TreeGrafter"/>
</dbReference>
<dbReference type="GO" id="GO:0007043">
    <property type="term" value="P:cell-cell junction assembly"/>
    <property type="evidence" value="ECO:0007669"/>
    <property type="project" value="TreeGrafter"/>
</dbReference>
<evidence type="ECO:0000256" key="3">
    <source>
        <dbReference type="ARBA" id="ARBA00022475"/>
    </source>
</evidence>
<evidence type="ECO:0000256" key="4">
    <source>
        <dbReference type="ARBA" id="ARBA00022692"/>
    </source>
</evidence>
<evidence type="ECO:0000256" key="13">
    <source>
        <dbReference type="ARBA" id="ARBA00023180"/>
    </source>
</evidence>
<evidence type="ECO:0000256" key="17">
    <source>
        <dbReference type="RuleBase" id="RU004357"/>
    </source>
</evidence>
<dbReference type="PANTHER" id="PTHR24027">
    <property type="entry name" value="CADHERIN-23"/>
    <property type="match status" value="1"/>
</dbReference>
<dbReference type="FunFam" id="2.60.40.60:FF:000022">
    <property type="entry name" value="Cadherin 2"/>
    <property type="match status" value="1"/>
</dbReference>
<evidence type="ECO:0000313" key="19">
    <source>
        <dbReference type="EMBL" id="KAG9353201.1"/>
    </source>
</evidence>
<feature type="domain" description="Cadherin" evidence="18">
    <location>
        <begin position="552"/>
        <end position="659"/>
    </location>
</feature>
<feature type="non-terminal residue" evidence="19">
    <location>
        <position position="942"/>
    </location>
</feature>
<keyword evidence="8 15" id="KW-0106">Calcium</keyword>
<keyword evidence="11" id="KW-1133">Transmembrane helix</keyword>
<keyword evidence="20" id="KW-1185">Reference proteome</keyword>
<dbReference type="GO" id="GO:0030010">
    <property type="term" value="P:establishment of cell polarity"/>
    <property type="evidence" value="ECO:0007669"/>
    <property type="project" value="UniProtKB-ARBA"/>
</dbReference>
<dbReference type="Pfam" id="PF01049">
    <property type="entry name" value="CADH_Y-type_LIR"/>
    <property type="match status" value="1"/>
</dbReference>
<keyword evidence="13" id="KW-0325">Glycoprotein</keyword>
<evidence type="ECO:0000313" key="20">
    <source>
        <dbReference type="Proteomes" id="UP000824540"/>
    </source>
</evidence>
<evidence type="ECO:0000256" key="16">
    <source>
        <dbReference type="RuleBase" id="RU003318"/>
    </source>
</evidence>
<comment type="subcellular location">
    <subcellularLocation>
        <location evidence="2">Cell junction</location>
        <location evidence="2">Adherens junction</location>
    </subcellularLocation>
    <subcellularLocation>
        <location evidence="1 16">Cell membrane</location>
        <topology evidence="1 16">Single-pass type I membrane protein</topology>
    </subcellularLocation>
</comment>
<feature type="domain" description="Cadherin" evidence="18">
    <location>
        <begin position="658"/>
        <end position="780"/>
    </location>
</feature>
<protein>
    <recommendedName>
        <fullName evidence="14">Cadherin-4</fullName>
    </recommendedName>
</protein>
<evidence type="ECO:0000256" key="1">
    <source>
        <dbReference type="ARBA" id="ARBA00004251"/>
    </source>
</evidence>
<keyword evidence="10" id="KW-0965">Cell junction</keyword>
<dbReference type="GO" id="GO:0001841">
    <property type="term" value="P:neural tube formation"/>
    <property type="evidence" value="ECO:0007669"/>
    <property type="project" value="UniProtKB-ARBA"/>
</dbReference>
<evidence type="ECO:0000256" key="15">
    <source>
        <dbReference type="PROSITE-ProRule" id="PRU00043"/>
    </source>
</evidence>
<dbReference type="Pfam" id="PF00028">
    <property type="entry name" value="Cadherin"/>
    <property type="match status" value="5"/>
</dbReference>
<comment type="function">
    <text evidence="17">Cadherins are calcium-dependent cell adhesion proteins.</text>
</comment>
<dbReference type="GO" id="GO:0060027">
    <property type="term" value="P:convergent extension involved in gastrulation"/>
    <property type="evidence" value="ECO:0007669"/>
    <property type="project" value="UniProtKB-ARBA"/>
</dbReference>
<dbReference type="GO" id="GO:0044331">
    <property type="term" value="P:cell-cell adhesion mediated by cadherin"/>
    <property type="evidence" value="ECO:0007669"/>
    <property type="project" value="TreeGrafter"/>
</dbReference>
<dbReference type="PRINTS" id="PR00205">
    <property type="entry name" value="CADHERIN"/>
</dbReference>
<reference evidence="19" key="1">
    <citation type="thesis" date="2021" institute="BYU ScholarsArchive" country="Provo, UT, USA">
        <title>Applications of and Algorithms for Genome Assembly and Genomic Analyses with an Emphasis on Marine Teleosts.</title>
        <authorList>
            <person name="Pickett B.D."/>
        </authorList>
    </citation>
    <scope>NUCLEOTIDE SEQUENCE</scope>
    <source>
        <strain evidence="19">HI-2016</strain>
    </source>
</reference>
<keyword evidence="7" id="KW-0677">Repeat</keyword>
<dbReference type="PROSITE" id="PS50268">
    <property type="entry name" value="CADHERIN_2"/>
    <property type="match status" value="5"/>
</dbReference>
<dbReference type="InterPro" id="IPR000233">
    <property type="entry name" value="Cadherin_Y-type_LIR"/>
</dbReference>
<dbReference type="InterPro" id="IPR039808">
    <property type="entry name" value="Cadherin"/>
</dbReference>
<evidence type="ECO:0000256" key="7">
    <source>
        <dbReference type="ARBA" id="ARBA00022737"/>
    </source>
</evidence>
<keyword evidence="9 16" id="KW-0130">Cell adhesion</keyword>
<dbReference type="GO" id="GO:0045296">
    <property type="term" value="F:cadherin binding"/>
    <property type="evidence" value="ECO:0007669"/>
    <property type="project" value="TreeGrafter"/>
</dbReference>
<evidence type="ECO:0000256" key="11">
    <source>
        <dbReference type="ARBA" id="ARBA00022989"/>
    </source>
</evidence>
<dbReference type="Gene3D" id="2.60.40.60">
    <property type="entry name" value="Cadherins"/>
    <property type="match status" value="5"/>
</dbReference>
<keyword evidence="6" id="KW-0732">Signal</keyword>